<evidence type="ECO:0000256" key="1">
    <source>
        <dbReference type="ARBA" id="ARBA00022649"/>
    </source>
</evidence>
<dbReference type="Proteomes" id="UP000188388">
    <property type="component" value="Unassembled WGS sequence"/>
</dbReference>
<accession>A0A1R3V3K4</accession>
<dbReference type="Pfam" id="PF05016">
    <property type="entry name" value="ParE_toxin"/>
    <property type="match status" value="1"/>
</dbReference>
<dbReference type="STRING" id="1631249.BQ8794_160064"/>
<gene>
    <name evidence="2" type="ORF">BQ8794_160064</name>
</gene>
<dbReference type="Gene3D" id="3.30.2310.20">
    <property type="entry name" value="RelE-like"/>
    <property type="match status" value="1"/>
</dbReference>
<keyword evidence="3" id="KW-1185">Reference proteome</keyword>
<dbReference type="InterPro" id="IPR007712">
    <property type="entry name" value="RelE/ParE_toxin"/>
</dbReference>
<evidence type="ECO:0000313" key="3">
    <source>
        <dbReference type="Proteomes" id="UP000188388"/>
    </source>
</evidence>
<sequence length="103" mass="11475">MTHQVVFSAAAEKDVAELLAYLVPEAGERTARAWVDRLIVYCEGFATFPERGTRRDDIAPGLRTIGYRRRATIAFRGDGNVVVILRMLHGGRALEAVEDIDDE</sequence>
<protein>
    <submittedName>
        <fullName evidence="2">Putative plasmid stabilization protein</fullName>
    </submittedName>
</protein>
<dbReference type="RefSeq" id="WP_077375598.1">
    <property type="nucleotide sequence ID" value="NZ_FTPD01000008.1"/>
</dbReference>
<organism evidence="2 3">
    <name type="scientific">Mesorhizobium prunaredense</name>
    <dbReference type="NCBI Taxonomy" id="1631249"/>
    <lineage>
        <taxon>Bacteria</taxon>
        <taxon>Pseudomonadati</taxon>
        <taxon>Pseudomonadota</taxon>
        <taxon>Alphaproteobacteria</taxon>
        <taxon>Hyphomicrobiales</taxon>
        <taxon>Phyllobacteriaceae</taxon>
        <taxon>Mesorhizobium</taxon>
    </lineage>
</organism>
<reference evidence="3" key="1">
    <citation type="submission" date="2017-01" db="EMBL/GenBank/DDBJ databases">
        <authorList>
            <person name="Brunel B."/>
        </authorList>
    </citation>
    <scope>NUCLEOTIDE SEQUENCE [LARGE SCALE GENOMIC DNA]</scope>
</reference>
<dbReference type="EMBL" id="FTPD01000008">
    <property type="protein sequence ID" value="SIT54460.1"/>
    <property type="molecule type" value="Genomic_DNA"/>
</dbReference>
<evidence type="ECO:0000313" key="2">
    <source>
        <dbReference type="EMBL" id="SIT54460.1"/>
    </source>
</evidence>
<dbReference type="InterPro" id="IPR035093">
    <property type="entry name" value="RelE/ParE_toxin_dom_sf"/>
</dbReference>
<name>A0A1R3V3K4_9HYPH</name>
<keyword evidence="1" id="KW-1277">Toxin-antitoxin system</keyword>
<proteinExistence type="predicted"/>
<dbReference type="AlphaFoldDB" id="A0A1R3V3K4"/>